<dbReference type="InterPro" id="IPR035965">
    <property type="entry name" value="PAS-like_dom_sf"/>
</dbReference>
<evidence type="ECO:0000256" key="4">
    <source>
        <dbReference type="ARBA" id="ARBA00023170"/>
    </source>
</evidence>
<dbReference type="SUPFAM" id="SSF55785">
    <property type="entry name" value="PYP-like sensor domain (PAS domain)"/>
    <property type="match status" value="1"/>
</dbReference>
<evidence type="ECO:0000256" key="2">
    <source>
        <dbReference type="ARBA" id="ARBA00022606"/>
    </source>
</evidence>
<dbReference type="InterPro" id="IPR043150">
    <property type="entry name" value="Phytochrome_PHY_sf"/>
</dbReference>
<dbReference type="InterPro" id="IPR001294">
    <property type="entry name" value="Phytochrome"/>
</dbReference>
<dbReference type="RefSeq" id="WP_011584623.1">
    <property type="nucleotide sequence ID" value="NC_008255.1"/>
</dbReference>
<gene>
    <name evidence="6" type="ordered locus">CHU_1235</name>
</gene>
<evidence type="ECO:0000256" key="3">
    <source>
        <dbReference type="ARBA" id="ARBA00022991"/>
    </source>
</evidence>
<dbReference type="InterPro" id="IPR003018">
    <property type="entry name" value="GAF"/>
</dbReference>
<dbReference type="KEGG" id="chu:CHU_1235"/>
<dbReference type="Pfam" id="PF01590">
    <property type="entry name" value="GAF"/>
    <property type="match status" value="1"/>
</dbReference>
<dbReference type="Proteomes" id="UP000001822">
    <property type="component" value="Chromosome"/>
</dbReference>
<dbReference type="InterPro" id="IPR013515">
    <property type="entry name" value="Phytochrome_cen-reg"/>
</dbReference>
<keyword evidence="4" id="KW-0675">Receptor</keyword>
<accession>A0A6N4SQF8</accession>
<evidence type="ECO:0000313" key="7">
    <source>
        <dbReference type="Proteomes" id="UP000001822"/>
    </source>
</evidence>
<dbReference type="Gene3D" id="3.30.450.20">
    <property type="entry name" value="PAS domain"/>
    <property type="match status" value="1"/>
</dbReference>
<proteinExistence type="predicted"/>
<dbReference type="SUPFAM" id="SSF55781">
    <property type="entry name" value="GAF domain-like"/>
    <property type="match status" value="2"/>
</dbReference>
<sequence length="506" mass="57868">MSKQNYDSKFCGSLPISFVNQIQDYGFLLVCDPALIVLQVSDNAEAFTRISYQSFIDKNLKELLTADSFQLLQEKLSSKAQKRFTCTLEFYGGVRTSFLTLIHVKEEYILFEFEPSDDTDIKGFREVYQQIHEASAAIQQSQELGESLSIAVKELKTFSGFDKVMIYKFDEDWNGHVLAEAMEPGMESYLGITFPASDIPKQARELYLKNPYRLIPDREYKPSKLYPVINPASSGFVDLGVCNLRGVIKVHLEYLTNMNVKSSMSTRILKDNTLWGLIACHHREKKFLNFDQCSVFEMFSNVVSTRLSALETEQNLTKTTENQALMNSIIEELYSQTMLINAIDNCAALIMQLLDCTGLVHIRESKVKSFGACPSASSIHELVIWLQMKNFTTLYATAALTEAYEDAAAIASVASGLLAFPVIPDKGEYILCFRAEILQRIDWGGNPNEAIRFNEDMKTYHPRHSFEIWKEEIKSTSQPFQEYEMNFAKELQRIFIETRLKEQNRR</sequence>
<dbReference type="PANTHER" id="PTHR43065">
    <property type="entry name" value="SENSOR HISTIDINE KINASE"/>
    <property type="match status" value="1"/>
</dbReference>
<dbReference type="SMART" id="SM00065">
    <property type="entry name" value="GAF"/>
    <property type="match status" value="1"/>
</dbReference>
<reference evidence="6 7" key="1">
    <citation type="journal article" date="2007" name="Appl. Environ. Microbiol.">
        <title>Genome sequence of the cellulolytic gliding bacterium Cytophaga hutchinsonii.</title>
        <authorList>
            <person name="Xie G."/>
            <person name="Bruce D.C."/>
            <person name="Challacombe J.F."/>
            <person name="Chertkov O."/>
            <person name="Detter J.C."/>
            <person name="Gilna P."/>
            <person name="Han C.S."/>
            <person name="Lucas S."/>
            <person name="Misra M."/>
            <person name="Myers G.L."/>
            <person name="Richardson P."/>
            <person name="Tapia R."/>
            <person name="Thayer N."/>
            <person name="Thompson L.S."/>
            <person name="Brettin T.S."/>
            <person name="Henrissat B."/>
            <person name="Wilson D.B."/>
            <person name="McBride M.J."/>
        </authorList>
    </citation>
    <scope>NUCLEOTIDE SEQUENCE [LARGE SCALE GENOMIC DNA]</scope>
    <source>
        <strain evidence="7">ATCC 33406 / DSM 1761 / CIP 103989 / NBRC 15051 / NCIMB 9469 / D465</strain>
    </source>
</reference>
<dbReference type="PANTHER" id="PTHR43065:SF42">
    <property type="entry name" value="TWO-COMPONENT SENSOR PPRA"/>
    <property type="match status" value="1"/>
</dbReference>
<dbReference type="AlphaFoldDB" id="A0A6N4SQF8"/>
<organism evidence="6 7">
    <name type="scientific">Cytophaga hutchinsonii (strain ATCC 33406 / DSM 1761 / CIP 103989 / NBRC 15051 / NCIMB 9469 / D465)</name>
    <dbReference type="NCBI Taxonomy" id="269798"/>
    <lineage>
        <taxon>Bacteria</taxon>
        <taxon>Pseudomonadati</taxon>
        <taxon>Bacteroidota</taxon>
        <taxon>Cytophagia</taxon>
        <taxon>Cytophagales</taxon>
        <taxon>Cytophagaceae</taxon>
        <taxon>Cytophaga</taxon>
    </lineage>
</organism>
<keyword evidence="3" id="KW-0157">Chromophore</keyword>
<keyword evidence="1" id="KW-0600">Photoreceptor protein</keyword>
<dbReference type="OrthoDB" id="9766459at2"/>
<dbReference type="GO" id="GO:0009584">
    <property type="term" value="P:detection of visible light"/>
    <property type="evidence" value="ECO:0007669"/>
    <property type="project" value="InterPro"/>
</dbReference>
<keyword evidence="7" id="KW-1185">Reference proteome</keyword>
<protein>
    <submittedName>
        <fullName evidence="6">Phytochrome-like protein</fullName>
    </submittedName>
</protein>
<dbReference type="InterPro" id="IPR013654">
    <property type="entry name" value="PAS_2"/>
</dbReference>
<evidence type="ECO:0000313" key="6">
    <source>
        <dbReference type="EMBL" id="ABG58508.1"/>
    </source>
</evidence>
<dbReference type="Pfam" id="PF00360">
    <property type="entry name" value="PHY"/>
    <property type="match status" value="1"/>
</dbReference>
<feature type="domain" description="Phytochrome chromophore attachment site" evidence="5">
    <location>
        <begin position="143"/>
        <end position="298"/>
    </location>
</feature>
<dbReference type="InterPro" id="IPR016132">
    <property type="entry name" value="Phyto_chromo_attachment"/>
</dbReference>
<dbReference type="GO" id="GO:0009881">
    <property type="term" value="F:photoreceptor activity"/>
    <property type="evidence" value="ECO:0007669"/>
    <property type="project" value="UniProtKB-KW"/>
</dbReference>
<dbReference type="InterPro" id="IPR029016">
    <property type="entry name" value="GAF-like_dom_sf"/>
</dbReference>
<keyword evidence="2" id="KW-0716">Sensory transduction</keyword>
<dbReference type="Pfam" id="PF08446">
    <property type="entry name" value="PAS_2"/>
    <property type="match status" value="1"/>
</dbReference>
<dbReference type="Gene3D" id="3.30.450.40">
    <property type="match status" value="1"/>
</dbReference>
<dbReference type="GO" id="GO:0006355">
    <property type="term" value="P:regulation of DNA-templated transcription"/>
    <property type="evidence" value="ECO:0007669"/>
    <property type="project" value="InterPro"/>
</dbReference>
<name>A0A6N4SQF8_CYTH3</name>
<dbReference type="Gene3D" id="3.30.450.270">
    <property type="match status" value="1"/>
</dbReference>
<dbReference type="EMBL" id="CP000383">
    <property type="protein sequence ID" value="ABG58508.1"/>
    <property type="molecule type" value="Genomic_DNA"/>
</dbReference>
<evidence type="ECO:0000259" key="5">
    <source>
        <dbReference type="PROSITE" id="PS50046"/>
    </source>
</evidence>
<dbReference type="PRINTS" id="PR01033">
    <property type="entry name" value="PHYTOCHROME"/>
</dbReference>
<evidence type="ECO:0000256" key="1">
    <source>
        <dbReference type="ARBA" id="ARBA00022543"/>
    </source>
</evidence>
<dbReference type="PROSITE" id="PS50046">
    <property type="entry name" value="PHYTOCHROME_2"/>
    <property type="match status" value="1"/>
</dbReference>